<organism evidence="2 3">
    <name type="scientific">Streptomyces luteoverticillatus</name>
    <name type="common">Streptoverticillium luteoverticillatus</name>
    <dbReference type="NCBI Taxonomy" id="66425"/>
    <lineage>
        <taxon>Bacteria</taxon>
        <taxon>Bacillati</taxon>
        <taxon>Actinomycetota</taxon>
        <taxon>Actinomycetes</taxon>
        <taxon>Kitasatosporales</taxon>
        <taxon>Streptomycetaceae</taxon>
        <taxon>Streptomyces</taxon>
    </lineage>
</organism>
<proteinExistence type="predicted"/>
<keyword evidence="1" id="KW-0732">Signal</keyword>
<evidence type="ECO:0000256" key="1">
    <source>
        <dbReference type="SAM" id="SignalP"/>
    </source>
</evidence>
<evidence type="ECO:0000313" key="3">
    <source>
        <dbReference type="Proteomes" id="UP000267900"/>
    </source>
</evidence>
<feature type="chain" id="PRO_5019345616" evidence="1">
    <location>
        <begin position="33"/>
        <end position="95"/>
    </location>
</feature>
<dbReference type="InterPro" id="IPR006311">
    <property type="entry name" value="TAT_signal"/>
</dbReference>
<dbReference type="Proteomes" id="UP000267900">
    <property type="component" value="Chromosome"/>
</dbReference>
<dbReference type="EMBL" id="CP034587">
    <property type="protein sequence ID" value="AZQ74382.1"/>
    <property type="molecule type" value="Genomic_DNA"/>
</dbReference>
<sequence length="95" mass="9124">MNSTLRSRLSAAVGAAALILGGAVIAAPAAHADNTACAGYLAASPSPNRNNDLNSVGCLLGSLGVPAGQQLCTTVQGPVAGVRADRAANACGLAP</sequence>
<feature type="signal peptide" evidence="1">
    <location>
        <begin position="1"/>
        <end position="32"/>
    </location>
</feature>
<protein>
    <submittedName>
        <fullName evidence="2">Uncharacterized protein</fullName>
    </submittedName>
</protein>
<dbReference type="AlphaFoldDB" id="A0A3S9PPR1"/>
<keyword evidence="3" id="KW-1185">Reference proteome</keyword>
<dbReference type="PROSITE" id="PS51318">
    <property type="entry name" value="TAT"/>
    <property type="match status" value="1"/>
</dbReference>
<accession>A0A3S9PPR1</accession>
<evidence type="ECO:0000313" key="2">
    <source>
        <dbReference type="EMBL" id="AZQ74382.1"/>
    </source>
</evidence>
<gene>
    <name evidence="2" type="ORF">EKH77_27070</name>
</gene>
<reference evidence="2 3" key="1">
    <citation type="submission" date="2018-12" db="EMBL/GenBank/DDBJ databases">
        <title>The whole draft genome of Streptomyce luteoverticillatus CGMCC 15060.</title>
        <authorList>
            <person name="Feng Z."/>
            <person name="Chen G."/>
            <person name="Zhang J."/>
            <person name="Zhu H."/>
            <person name="Yu X."/>
            <person name="Zhang W."/>
            <person name="Zhang X."/>
        </authorList>
    </citation>
    <scope>NUCLEOTIDE SEQUENCE [LARGE SCALE GENOMIC DNA]</scope>
    <source>
        <strain evidence="2 3">CGMCC 15060</strain>
    </source>
</reference>
<dbReference type="OrthoDB" id="9881237at2"/>
<dbReference type="RefSeq" id="WP_126916884.1">
    <property type="nucleotide sequence ID" value="NZ_CP034587.1"/>
</dbReference>
<name>A0A3S9PPR1_STRLT</name>